<evidence type="ECO:0000313" key="2">
    <source>
        <dbReference type="EMBL" id="MBB4911863.1"/>
    </source>
</evidence>
<sequence length="112" mass="11929">MTDPGPGDANFATAVYRRGAMALQAVRETIGDGPFFELLKKWPAGKKFGNATAAEFEAMAEQVSHQDLDALFDTCLPQSCTCAEVTARRAGRAPPAARRAVPTTPRSRCAAT</sequence>
<proteinExistence type="predicted"/>
<dbReference type="AlphaFoldDB" id="A0A7W7VIW2"/>
<dbReference type="InterPro" id="IPR027268">
    <property type="entry name" value="Peptidase_M4/M1_CTD_sf"/>
</dbReference>
<keyword evidence="2" id="KW-0378">Hydrolase</keyword>
<feature type="compositionally biased region" description="Low complexity" evidence="1">
    <location>
        <begin position="92"/>
        <end position="106"/>
    </location>
</feature>
<feature type="region of interest" description="Disordered" evidence="1">
    <location>
        <begin position="91"/>
        <end position="112"/>
    </location>
</feature>
<keyword evidence="2" id="KW-0031">Aminopeptidase</keyword>
<dbReference type="Gene3D" id="1.10.390.10">
    <property type="entry name" value="Neutral Protease Domain 2"/>
    <property type="match status" value="1"/>
</dbReference>
<comment type="caution">
    <text evidence="2">The sequence shown here is derived from an EMBL/GenBank/DDBJ whole genome shotgun (WGS) entry which is preliminary data.</text>
</comment>
<dbReference type="Proteomes" id="UP000520767">
    <property type="component" value="Unassembled WGS sequence"/>
</dbReference>
<dbReference type="SUPFAM" id="SSF55486">
    <property type="entry name" value="Metalloproteases ('zincins'), catalytic domain"/>
    <property type="match status" value="1"/>
</dbReference>
<name>A0A7W7VIW2_9PSEU</name>
<reference evidence="2 3" key="1">
    <citation type="submission" date="2020-08" db="EMBL/GenBank/DDBJ databases">
        <title>Genomic Encyclopedia of Type Strains, Phase III (KMG-III): the genomes of soil and plant-associated and newly described type strains.</title>
        <authorList>
            <person name="Whitman W."/>
        </authorList>
    </citation>
    <scope>NUCLEOTIDE SEQUENCE [LARGE SCALE GENOMIC DNA]</scope>
    <source>
        <strain evidence="2 3">CECT 8960</strain>
    </source>
</reference>
<keyword evidence="2" id="KW-0645">Protease</keyword>
<protein>
    <submittedName>
        <fullName evidence="2">Aminopeptidase N</fullName>
    </submittedName>
</protein>
<dbReference type="EMBL" id="JACHJQ010000011">
    <property type="protein sequence ID" value="MBB4911863.1"/>
    <property type="molecule type" value="Genomic_DNA"/>
</dbReference>
<dbReference type="GO" id="GO:0004177">
    <property type="term" value="F:aminopeptidase activity"/>
    <property type="evidence" value="ECO:0007669"/>
    <property type="project" value="UniProtKB-KW"/>
</dbReference>
<keyword evidence="3" id="KW-1185">Reference proteome</keyword>
<evidence type="ECO:0000256" key="1">
    <source>
        <dbReference type="SAM" id="MobiDB-lite"/>
    </source>
</evidence>
<accession>A0A7W7VIW2</accession>
<organism evidence="2 3">
    <name type="scientific">Actinophytocola algeriensis</name>
    <dbReference type="NCBI Taxonomy" id="1768010"/>
    <lineage>
        <taxon>Bacteria</taxon>
        <taxon>Bacillati</taxon>
        <taxon>Actinomycetota</taxon>
        <taxon>Actinomycetes</taxon>
        <taxon>Pseudonocardiales</taxon>
        <taxon>Pseudonocardiaceae</taxon>
    </lineage>
</organism>
<evidence type="ECO:0000313" key="3">
    <source>
        <dbReference type="Proteomes" id="UP000520767"/>
    </source>
</evidence>
<gene>
    <name evidence="2" type="ORF">FHR82_008134</name>
</gene>